<proteinExistence type="predicted"/>
<keyword evidence="2" id="KW-1185">Reference proteome</keyword>
<feature type="domain" description="Polyprotein allergen nematode" evidence="1">
    <location>
        <begin position="10"/>
        <end position="115"/>
    </location>
</feature>
<dbReference type="WBParaSite" id="PSU_v2.g13929.t1">
    <property type="protein sequence ID" value="PSU_v2.g13929.t1"/>
    <property type="gene ID" value="PSU_v2.g13929"/>
</dbReference>
<dbReference type="Proteomes" id="UP000887577">
    <property type="component" value="Unplaced"/>
</dbReference>
<dbReference type="InterPro" id="IPR032487">
    <property type="entry name" value="ABA-1_nematode"/>
</dbReference>
<protein>
    <submittedName>
        <fullName evidence="3">Polyprotein allergen nematode domain-containing protein</fullName>
    </submittedName>
</protein>
<name>A0A914Y581_9BILA</name>
<accession>A0A914Y581</accession>
<reference evidence="3" key="1">
    <citation type="submission" date="2022-11" db="UniProtKB">
        <authorList>
            <consortium name="WormBaseParasite"/>
        </authorList>
    </citation>
    <scope>IDENTIFICATION</scope>
</reference>
<evidence type="ECO:0000313" key="2">
    <source>
        <dbReference type="Proteomes" id="UP000887577"/>
    </source>
</evidence>
<organism evidence="2 3">
    <name type="scientific">Panagrolaimus superbus</name>
    <dbReference type="NCBI Taxonomy" id="310955"/>
    <lineage>
        <taxon>Eukaryota</taxon>
        <taxon>Metazoa</taxon>
        <taxon>Ecdysozoa</taxon>
        <taxon>Nematoda</taxon>
        <taxon>Chromadorea</taxon>
        <taxon>Rhabditida</taxon>
        <taxon>Tylenchina</taxon>
        <taxon>Panagrolaimomorpha</taxon>
        <taxon>Panagrolaimoidea</taxon>
        <taxon>Panagrolaimidae</taxon>
        <taxon>Panagrolaimus</taxon>
    </lineage>
</organism>
<dbReference type="Pfam" id="PF16469">
    <property type="entry name" value="NPA"/>
    <property type="match status" value="1"/>
</dbReference>
<dbReference type="AlphaFoldDB" id="A0A914Y581"/>
<sequence length="126" mass="13759">MKVLAKKSLELKQKTEIDKLKVEGNFAGIKARVNTFFEAATGETKVKATEELKGACRELYHDILGEKAAEVKALKESGATDSELAKKIDELIAGVTDEAKKAKAEEYKADCKKIYGKIILKIITAG</sequence>
<evidence type="ECO:0000313" key="3">
    <source>
        <dbReference type="WBParaSite" id="PSU_v2.g13929.t1"/>
    </source>
</evidence>
<dbReference type="Gene3D" id="1.10.533.30">
    <property type="entry name" value="Nematode polyprotein allergen ABA-1"/>
    <property type="match status" value="1"/>
</dbReference>
<dbReference type="InterPro" id="IPR038289">
    <property type="entry name" value="DVA-1_sf"/>
</dbReference>
<evidence type="ECO:0000259" key="1">
    <source>
        <dbReference type="Pfam" id="PF16469"/>
    </source>
</evidence>